<comment type="subcellular location">
    <subcellularLocation>
        <location evidence="1">Membrane</location>
        <topology evidence="1">Multi-pass membrane protein</topology>
    </subcellularLocation>
</comment>
<gene>
    <name evidence="7" type="ORF">SEPMUDRAFT_163133</name>
</gene>
<organism evidence="7 8">
    <name type="scientific">Sphaerulina musiva (strain SO2202)</name>
    <name type="common">Poplar stem canker fungus</name>
    <name type="synonym">Septoria musiva</name>
    <dbReference type="NCBI Taxonomy" id="692275"/>
    <lineage>
        <taxon>Eukaryota</taxon>
        <taxon>Fungi</taxon>
        <taxon>Dikarya</taxon>
        <taxon>Ascomycota</taxon>
        <taxon>Pezizomycotina</taxon>
        <taxon>Dothideomycetes</taxon>
        <taxon>Dothideomycetidae</taxon>
        <taxon>Mycosphaerellales</taxon>
        <taxon>Mycosphaerellaceae</taxon>
        <taxon>Sphaerulina</taxon>
    </lineage>
</organism>
<feature type="transmembrane region" description="Helical" evidence="6">
    <location>
        <begin position="383"/>
        <end position="405"/>
    </location>
</feature>
<dbReference type="PANTHER" id="PTHR45649:SF2">
    <property type="entry name" value="ACID PERMEASE, PUTATIVE-RELATED"/>
    <property type="match status" value="1"/>
</dbReference>
<keyword evidence="3 6" id="KW-0812">Transmembrane</keyword>
<feature type="transmembrane region" description="Helical" evidence="6">
    <location>
        <begin position="411"/>
        <end position="429"/>
    </location>
</feature>
<proteinExistence type="predicted"/>
<dbReference type="AlphaFoldDB" id="M3D6D0"/>
<feature type="transmembrane region" description="Helical" evidence="6">
    <location>
        <begin position="201"/>
        <end position="219"/>
    </location>
</feature>
<name>M3D6D0_SPHMS</name>
<feature type="transmembrane region" description="Helical" evidence="6">
    <location>
        <begin position="45"/>
        <end position="70"/>
    </location>
</feature>
<keyword evidence="2" id="KW-0813">Transport</keyword>
<dbReference type="PANTHER" id="PTHR45649">
    <property type="entry name" value="AMINO-ACID PERMEASE BAT1"/>
    <property type="match status" value="1"/>
</dbReference>
<keyword evidence="5 6" id="KW-0472">Membrane</keyword>
<dbReference type="eggNOG" id="KOG1289">
    <property type="taxonomic scope" value="Eukaryota"/>
</dbReference>
<feature type="transmembrane region" description="Helical" evidence="6">
    <location>
        <begin position="331"/>
        <end position="351"/>
    </location>
</feature>
<feature type="transmembrane region" description="Helical" evidence="6">
    <location>
        <begin position="481"/>
        <end position="500"/>
    </location>
</feature>
<dbReference type="GO" id="GO:0022857">
    <property type="term" value="F:transmembrane transporter activity"/>
    <property type="evidence" value="ECO:0007669"/>
    <property type="project" value="InterPro"/>
</dbReference>
<dbReference type="Gene3D" id="1.20.1740.10">
    <property type="entry name" value="Amino acid/polyamine transporter I"/>
    <property type="match status" value="1"/>
</dbReference>
<dbReference type="InterPro" id="IPR002293">
    <property type="entry name" value="AA/rel_permease1"/>
</dbReference>
<feature type="transmembrane region" description="Helical" evidence="6">
    <location>
        <begin position="169"/>
        <end position="189"/>
    </location>
</feature>
<feature type="transmembrane region" description="Helical" evidence="6">
    <location>
        <begin position="449"/>
        <end position="469"/>
    </location>
</feature>
<accession>M3D6D0</accession>
<feature type="transmembrane region" description="Helical" evidence="6">
    <location>
        <begin position="76"/>
        <end position="94"/>
    </location>
</feature>
<dbReference type="GeneID" id="27905170"/>
<dbReference type="EMBL" id="KB456263">
    <property type="protein sequence ID" value="EMF13409.1"/>
    <property type="molecule type" value="Genomic_DNA"/>
</dbReference>
<evidence type="ECO:0000256" key="6">
    <source>
        <dbReference type="SAM" id="Phobius"/>
    </source>
</evidence>
<feature type="transmembrane region" description="Helical" evidence="6">
    <location>
        <begin position="239"/>
        <end position="257"/>
    </location>
</feature>
<dbReference type="OrthoDB" id="3257095at2759"/>
<evidence type="ECO:0000313" key="8">
    <source>
        <dbReference type="Proteomes" id="UP000016931"/>
    </source>
</evidence>
<evidence type="ECO:0000313" key="7">
    <source>
        <dbReference type="EMBL" id="EMF13409.1"/>
    </source>
</evidence>
<protein>
    <submittedName>
        <fullName evidence="7">Amino acid transporter</fullName>
    </submittedName>
</protein>
<dbReference type="STRING" id="692275.M3D6D0"/>
<evidence type="ECO:0000256" key="1">
    <source>
        <dbReference type="ARBA" id="ARBA00004141"/>
    </source>
</evidence>
<evidence type="ECO:0000256" key="4">
    <source>
        <dbReference type="ARBA" id="ARBA00022989"/>
    </source>
</evidence>
<dbReference type="HOGENOM" id="CLU_004495_6_1_1"/>
<keyword evidence="4 6" id="KW-1133">Transmembrane helix</keyword>
<dbReference type="Proteomes" id="UP000016931">
    <property type="component" value="Unassembled WGS sequence"/>
</dbReference>
<dbReference type="PIRSF" id="PIRSF006060">
    <property type="entry name" value="AA_transporter"/>
    <property type="match status" value="1"/>
</dbReference>
<dbReference type="GO" id="GO:0016020">
    <property type="term" value="C:membrane"/>
    <property type="evidence" value="ECO:0007669"/>
    <property type="project" value="UniProtKB-SubCell"/>
</dbReference>
<dbReference type="RefSeq" id="XP_016761530.1">
    <property type="nucleotide sequence ID" value="XM_016908033.1"/>
</dbReference>
<evidence type="ECO:0000256" key="5">
    <source>
        <dbReference type="ARBA" id="ARBA00023136"/>
    </source>
</evidence>
<evidence type="ECO:0000256" key="2">
    <source>
        <dbReference type="ARBA" id="ARBA00022448"/>
    </source>
</evidence>
<feature type="transmembrane region" description="Helical" evidence="6">
    <location>
        <begin position="278"/>
        <end position="300"/>
    </location>
</feature>
<dbReference type="Pfam" id="PF13520">
    <property type="entry name" value="AA_permease_2"/>
    <property type="match status" value="1"/>
</dbReference>
<dbReference type="OMA" id="LMCSWES"/>
<reference evidence="7 8" key="1">
    <citation type="journal article" date="2012" name="PLoS Pathog.">
        <title>Diverse lifestyles and strategies of plant pathogenesis encoded in the genomes of eighteen Dothideomycetes fungi.</title>
        <authorList>
            <person name="Ohm R.A."/>
            <person name="Feau N."/>
            <person name="Henrissat B."/>
            <person name="Schoch C.L."/>
            <person name="Horwitz B.A."/>
            <person name="Barry K.W."/>
            <person name="Condon B.J."/>
            <person name="Copeland A.C."/>
            <person name="Dhillon B."/>
            <person name="Glaser F."/>
            <person name="Hesse C.N."/>
            <person name="Kosti I."/>
            <person name="LaButti K."/>
            <person name="Lindquist E.A."/>
            <person name="Lucas S."/>
            <person name="Salamov A.A."/>
            <person name="Bradshaw R.E."/>
            <person name="Ciuffetti L."/>
            <person name="Hamelin R.C."/>
            <person name="Kema G.H.J."/>
            <person name="Lawrence C."/>
            <person name="Scott J.A."/>
            <person name="Spatafora J.W."/>
            <person name="Turgeon B.G."/>
            <person name="de Wit P.J.G.M."/>
            <person name="Zhong S."/>
            <person name="Goodwin S.B."/>
            <person name="Grigoriev I.V."/>
        </authorList>
    </citation>
    <scope>NUCLEOTIDE SEQUENCE [LARGE SCALE GENOMIC DNA]</scope>
    <source>
        <strain evidence="7 8">SO2202</strain>
    </source>
</reference>
<keyword evidence="8" id="KW-1185">Reference proteome</keyword>
<feature type="transmembrane region" description="Helical" evidence="6">
    <location>
        <begin position="124"/>
        <end position="149"/>
    </location>
</feature>
<sequence>MKSEKRVECPKEGPVYAATRGGNVEDLRDMARMGKSQELQRNFKLVTMFGFSAILMCSWESLLSSLSIVLTNGGTAGLIWTWAIVWLGFTAVYLSMAEMGSMAPTTGGQYHWVSEFSPRNYQQILSYVVGWLGVLGWQALQASIGFQAGTIMQGLLVLNYPDTYVFERWHGTLLVIAVLIFGALFNIFLATRLHLVEGSILIVHVYGFFCVLVPLWILSPRSTSEFAWTAFKDPGWGNAGLSALIGMQACVVPLLGADASVHMSEELKDASYTLPRSMMWATFVNGAMGMITAITVAYCIGDLTEVLSSPTGFPFIQMFYNATRSLAATNAMSGIIIFMDAFSAVTIMASASRQMYAFARDQGTPYSDWLSRVDPKLDVPRNAVVASTVISCLLSLINVGSTVAFNSLVSLTNGVLMVSYSICIGCFVWRRISNKPLLPSRFNLGKWGLPINLFSLAFLAVVFVMAFFPPAPFPSLQTMNWSSLVFTTVAIWGIVFYFVWARFRYVGPVEYVRKLD</sequence>
<evidence type="ECO:0000256" key="3">
    <source>
        <dbReference type="ARBA" id="ARBA00022692"/>
    </source>
</evidence>